<feature type="domain" description="DM13" evidence="2">
    <location>
        <begin position="1"/>
        <end position="77"/>
    </location>
</feature>
<gene>
    <name evidence="3" type="ORF">CAMP_LOCUS17252</name>
</gene>
<dbReference type="PROSITE" id="PS51549">
    <property type="entry name" value="DM13"/>
    <property type="match status" value="1"/>
</dbReference>
<dbReference type="EMBL" id="CANHGI010000006">
    <property type="protein sequence ID" value="CAI5454615.1"/>
    <property type="molecule type" value="Genomic_DNA"/>
</dbReference>
<evidence type="ECO:0000313" key="4">
    <source>
        <dbReference type="Proteomes" id="UP001152747"/>
    </source>
</evidence>
<organism evidence="3 4">
    <name type="scientific">Caenorhabditis angaria</name>
    <dbReference type="NCBI Taxonomy" id="860376"/>
    <lineage>
        <taxon>Eukaryota</taxon>
        <taxon>Metazoa</taxon>
        <taxon>Ecdysozoa</taxon>
        <taxon>Nematoda</taxon>
        <taxon>Chromadorea</taxon>
        <taxon>Rhabditida</taxon>
        <taxon>Rhabditina</taxon>
        <taxon>Rhabditomorpha</taxon>
        <taxon>Rhabditoidea</taxon>
        <taxon>Rhabditidae</taxon>
        <taxon>Peloderinae</taxon>
        <taxon>Caenorhabditis</taxon>
    </lineage>
</organism>
<evidence type="ECO:0000259" key="2">
    <source>
        <dbReference type="PROSITE" id="PS51549"/>
    </source>
</evidence>
<protein>
    <recommendedName>
        <fullName evidence="2">DM13 domain-containing protein</fullName>
    </recommendedName>
</protein>
<comment type="caution">
    <text evidence="3">The sequence shown here is derived from an EMBL/GenBank/DDBJ whole genome shotgun (WGS) entry which is preliminary data.</text>
</comment>
<dbReference type="InterPro" id="IPR052126">
    <property type="entry name" value="Spindle_Org/Thrombomodulin"/>
</dbReference>
<sequence length="326" mass="37283">MILSFGSLKVKFREHGLGKFCIYFLTLQFLITEISENYKGGKDLILELPENYDIFHIDWISVFCVKYRVNFGNIVVPTDDTLANIPPYVPPFQRKPEIANMKPRGILRGTQDRRNLTFQLAETNNIKPYSGFPYLRAPKYVWFVNSVQTPDLYLVRNETYTFNIEGGKDKSIPQFFNPLYIGNDEHGAYNELSPMEAEKVTIYSPGPVDSNSGPLCIWSQLKPHQNASDMFLECDGWPEDVHTFVFTPNDTTPSVLYYNSATNFDMGGRIFIVDELPANLTDAQEIPYNREKWHTLALTKLRNGKVNTAKTTIAAFFMILVTIIVS</sequence>
<dbReference type="InterPro" id="IPR019545">
    <property type="entry name" value="DM13_domain"/>
</dbReference>
<dbReference type="Pfam" id="PF10517">
    <property type="entry name" value="DM13"/>
    <property type="match status" value="1"/>
</dbReference>
<proteinExistence type="predicted"/>
<dbReference type="AlphaFoldDB" id="A0A9P1N9F1"/>
<reference evidence="3" key="1">
    <citation type="submission" date="2022-11" db="EMBL/GenBank/DDBJ databases">
        <authorList>
            <person name="Kikuchi T."/>
        </authorList>
    </citation>
    <scope>NUCLEOTIDE SEQUENCE</scope>
    <source>
        <strain evidence="3">PS1010</strain>
    </source>
</reference>
<evidence type="ECO:0000256" key="1">
    <source>
        <dbReference type="ARBA" id="ARBA00022737"/>
    </source>
</evidence>
<name>A0A9P1N9F1_9PELO</name>
<dbReference type="PANTHER" id="PTHR24036:SF5">
    <property type="entry name" value="THROMBOMODULIN"/>
    <property type="match status" value="1"/>
</dbReference>
<keyword evidence="1" id="KW-0677">Repeat</keyword>
<accession>A0A9P1N9F1</accession>
<dbReference type="PANTHER" id="PTHR24036">
    <property type="entry name" value="SKELETOR-RELATED"/>
    <property type="match status" value="1"/>
</dbReference>
<dbReference type="Proteomes" id="UP001152747">
    <property type="component" value="Unassembled WGS sequence"/>
</dbReference>
<evidence type="ECO:0000313" key="3">
    <source>
        <dbReference type="EMBL" id="CAI5454615.1"/>
    </source>
</evidence>
<keyword evidence="4" id="KW-1185">Reference proteome</keyword>
<dbReference type="OrthoDB" id="2448405at2759"/>